<dbReference type="SUPFAM" id="SSF109604">
    <property type="entry name" value="HD-domain/PDEase-like"/>
    <property type="match status" value="1"/>
</dbReference>
<dbReference type="AlphaFoldDB" id="A0A7X3MIW3"/>
<keyword evidence="3" id="KW-1185">Reference proteome</keyword>
<name>A0A7X3MIW3_9FIRM</name>
<proteinExistence type="predicted"/>
<dbReference type="RefSeq" id="WP_159752421.1">
    <property type="nucleotide sequence ID" value="NZ_WUQX01000001.1"/>
</dbReference>
<sequence>MNKEILFRAKRIDNGEWVEGNYITNERDEEKAYIGYLFDVRNGAVHDFDIVEVIPKTICEYTGITDKNDQKIFEGDIVQYLGIGSVGKVVWYEGDYIGFAVDEIYNSVQQYDKEMFDEVEVIGNIFDKPGMLMNIERKEEKQLVFEPLLKDFETETIAEYFRDMVAEIPDYIFTIPSSTSGKYHNATQCERYGQIYHSYMFASILNHRLRLKPNREKYNTPEIRDCMRCVSVFHDAVKCGWNGEQYTVQEHPILAAEWVRNTHVDHDIPDEYKEMIACMCEAHSGEWNKNKSGEVIMPEPRNDMEFFIHECDILSSRADIDMLLPDELKDILVGVNTEEKTMEERYTVEQIIDAITQADEEVMSAIAFKDRKMLEDALKDFLLDG</sequence>
<organism evidence="2 3">
    <name type="scientific">Sporofaciens musculi</name>
    <dbReference type="NCBI Taxonomy" id="2681861"/>
    <lineage>
        <taxon>Bacteria</taxon>
        <taxon>Bacillati</taxon>
        <taxon>Bacillota</taxon>
        <taxon>Clostridia</taxon>
        <taxon>Lachnospirales</taxon>
        <taxon>Lachnospiraceae</taxon>
        <taxon>Sporofaciens</taxon>
    </lineage>
</organism>
<evidence type="ECO:0000313" key="3">
    <source>
        <dbReference type="Proteomes" id="UP000460412"/>
    </source>
</evidence>
<dbReference type="Proteomes" id="UP000460412">
    <property type="component" value="Unassembled WGS sequence"/>
</dbReference>
<feature type="domain" description="YopX protein" evidence="1">
    <location>
        <begin position="7"/>
        <end position="132"/>
    </location>
</feature>
<gene>
    <name evidence="2" type="ORF">GN277_18260</name>
</gene>
<protein>
    <recommendedName>
        <fullName evidence="1">YopX protein domain-containing protein</fullName>
    </recommendedName>
</protein>
<accession>A0A7X3MIW3</accession>
<dbReference type="EMBL" id="WUQX01000001">
    <property type="protein sequence ID" value="MXP77250.1"/>
    <property type="molecule type" value="Genomic_DNA"/>
</dbReference>
<evidence type="ECO:0000259" key="1">
    <source>
        <dbReference type="Pfam" id="PF09643"/>
    </source>
</evidence>
<evidence type="ECO:0000313" key="2">
    <source>
        <dbReference type="EMBL" id="MXP77250.1"/>
    </source>
</evidence>
<dbReference type="SUPFAM" id="SSF159006">
    <property type="entry name" value="YopX-like"/>
    <property type="match status" value="1"/>
</dbReference>
<dbReference type="InterPro" id="IPR023385">
    <property type="entry name" value="YopX-like_C"/>
</dbReference>
<reference evidence="2 3" key="1">
    <citation type="submission" date="2019-12" db="EMBL/GenBank/DDBJ databases">
        <title>Sporaefaciens musculi gen. nov., sp. nov., a novel bacterium isolated from the caecum of an obese mouse.</title>
        <authorList>
            <person name="Rasmussen T.S."/>
            <person name="Streidl T."/>
            <person name="Hitch T.C.A."/>
            <person name="Wortmann E."/>
            <person name="Deptula P."/>
            <person name="Hansen M."/>
            <person name="Nielsen D.S."/>
            <person name="Clavel T."/>
            <person name="Vogensen F.K."/>
        </authorList>
    </citation>
    <scope>NUCLEOTIDE SEQUENCE [LARGE SCALE GENOMIC DNA]</scope>
    <source>
        <strain evidence="2 3">WCA-9-b2</strain>
    </source>
</reference>
<comment type="caution">
    <text evidence="2">The sequence shown here is derived from an EMBL/GenBank/DDBJ whole genome shotgun (WGS) entry which is preliminary data.</text>
</comment>
<dbReference type="Gene3D" id="2.30.30.290">
    <property type="entry name" value="YopX-like domains"/>
    <property type="match status" value="1"/>
</dbReference>
<dbReference type="InterPro" id="IPR019096">
    <property type="entry name" value="YopX_protein"/>
</dbReference>
<dbReference type="Pfam" id="PF09643">
    <property type="entry name" value="YopX"/>
    <property type="match status" value="1"/>
</dbReference>